<feature type="domain" description="STAS" evidence="1">
    <location>
        <begin position="18"/>
        <end position="115"/>
    </location>
</feature>
<organism evidence="2 3">
    <name type="scientific">Streptosporangium minutum</name>
    <dbReference type="NCBI Taxonomy" id="569862"/>
    <lineage>
        <taxon>Bacteria</taxon>
        <taxon>Bacillati</taxon>
        <taxon>Actinomycetota</taxon>
        <taxon>Actinomycetes</taxon>
        <taxon>Streptosporangiales</taxon>
        <taxon>Streptosporangiaceae</taxon>
        <taxon>Streptosporangium</taxon>
    </lineage>
</organism>
<accession>A0A2C9ZNQ4</accession>
<name>A0A2C9ZNQ4_9ACTN</name>
<dbReference type="Gene3D" id="3.30.750.24">
    <property type="entry name" value="STAS domain"/>
    <property type="match status" value="1"/>
</dbReference>
<sequence>MTLITVTSQAAGDDRAEISVYGDLDAVTVHELRRVMAGHTAAYLVLDLAHVGFLDCAGARTLLWADGHVCGRGGVMVIRNPSDLVLRLLHLLRFDRHLLIHRSGDTAGTSDPPVR</sequence>
<dbReference type="SUPFAM" id="SSF52091">
    <property type="entry name" value="SpoIIaa-like"/>
    <property type="match status" value="1"/>
</dbReference>
<evidence type="ECO:0000259" key="1">
    <source>
        <dbReference type="PROSITE" id="PS50801"/>
    </source>
</evidence>
<dbReference type="InterPro" id="IPR058548">
    <property type="entry name" value="MlaB-like_STAS"/>
</dbReference>
<comment type="caution">
    <text evidence="2">The sequence shown here is derived from an EMBL/GenBank/DDBJ whole genome shotgun (WGS) entry which is preliminary data.</text>
</comment>
<reference evidence="2 3" key="1">
    <citation type="submission" date="2017-05" db="EMBL/GenBank/DDBJ databases">
        <title>Biotechnological potential of actinobacteria isolated from South African environments.</title>
        <authorList>
            <person name="Le Roes-Hill M."/>
            <person name="Prins A."/>
            <person name="Durrell K.A."/>
        </authorList>
    </citation>
    <scope>NUCLEOTIDE SEQUENCE [LARGE SCALE GENOMIC DNA]</scope>
    <source>
        <strain evidence="2">M26</strain>
    </source>
</reference>
<protein>
    <recommendedName>
        <fullName evidence="1">STAS domain-containing protein</fullName>
    </recommendedName>
</protein>
<proteinExistence type="predicted"/>
<dbReference type="AlphaFoldDB" id="A0A2C9ZNQ4"/>
<evidence type="ECO:0000313" key="2">
    <source>
        <dbReference type="EMBL" id="OUC95964.1"/>
    </source>
</evidence>
<evidence type="ECO:0000313" key="3">
    <source>
        <dbReference type="Proteomes" id="UP000194761"/>
    </source>
</evidence>
<dbReference type="Pfam" id="PF13466">
    <property type="entry name" value="STAS_2"/>
    <property type="match status" value="1"/>
</dbReference>
<keyword evidence="3" id="KW-1185">Reference proteome</keyword>
<dbReference type="Proteomes" id="UP000194761">
    <property type="component" value="Unassembled WGS sequence"/>
</dbReference>
<dbReference type="EMBL" id="NGFP01000068">
    <property type="protein sequence ID" value="OUC95964.1"/>
    <property type="molecule type" value="Genomic_DNA"/>
</dbReference>
<gene>
    <name evidence="2" type="ORF">CA984_16715</name>
</gene>
<dbReference type="CDD" id="cd07043">
    <property type="entry name" value="STAS_anti-anti-sigma_factors"/>
    <property type="match status" value="1"/>
</dbReference>
<dbReference type="InterPro" id="IPR036513">
    <property type="entry name" value="STAS_dom_sf"/>
</dbReference>
<dbReference type="InterPro" id="IPR002645">
    <property type="entry name" value="STAS_dom"/>
</dbReference>
<dbReference type="PROSITE" id="PS50801">
    <property type="entry name" value="STAS"/>
    <property type="match status" value="1"/>
</dbReference>